<feature type="domain" description="Fatty acid desaturase" evidence="7">
    <location>
        <begin position="203"/>
        <end position="463"/>
    </location>
</feature>
<organism evidence="8 9">
    <name type="scientific">Canavalia gladiata</name>
    <name type="common">Sword bean</name>
    <name type="synonym">Dolichos gladiatus</name>
    <dbReference type="NCBI Taxonomy" id="3824"/>
    <lineage>
        <taxon>Eukaryota</taxon>
        <taxon>Viridiplantae</taxon>
        <taxon>Streptophyta</taxon>
        <taxon>Embryophyta</taxon>
        <taxon>Tracheophyta</taxon>
        <taxon>Spermatophyta</taxon>
        <taxon>Magnoliopsida</taxon>
        <taxon>eudicotyledons</taxon>
        <taxon>Gunneridae</taxon>
        <taxon>Pentapetalae</taxon>
        <taxon>rosids</taxon>
        <taxon>fabids</taxon>
        <taxon>Fabales</taxon>
        <taxon>Fabaceae</taxon>
        <taxon>Papilionoideae</taxon>
        <taxon>50 kb inversion clade</taxon>
        <taxon>NPAAA clade</taxon>
        <taxon>indigoferoid/millettioid clade</taxon>
        <taxon>Phaseoleae</taxon>
        <taxon>Canavalia</taxon>
    </lineage>
</organism>
<feature type="transmembrane region" description="Helical" evidence="6">
    <location>
        <begin position="367"/>
        <end position="390"/>
    </location>
</feature>
<feature type="transmembrane region" description="Helical" evidence="6">
    <location>
        <begin position="342"/>
        <end position="361"/>
    </location>
</feature>
<protein>
    <recommendedName>
        <fullName evidence="7">Fatty acid desaturase domain-containing protein</fullName>
    </recommendedName>
</protein>
<evidence type="ECO:0000259" key="7">
    <source>
        <dbReference type="Pfam" id="PF00487"/>
    </source>
</evidence>
<dbReference type="GO" id="GO:0006629">
    <property type="term" value="P:lipid metabolic process"/>
    <property type="evidence" value="ECO:0007669"/>
    <property type="project" value="UniProtKB-KW"/>
</dbReference>
<dbReference type="AlphaFoldDB" id="A0AAN9LWY0"/>
<dbReference type="GO" id="GO:0016020">
    <property type="term" value="C:membrane"/>
    <property type="evidence" value="ECO:0007669"/>
    <property type="project" value="UniProtKB-SubCell"/>
</dbReference>
<name>A0AAN9LWY0_CANGL</name>
<dbReference type="EMBL" id="JAYMYQ010000003">
    <property type="protein sequence ID" value="KAK7343376.1"/>
    <property type="molecule type" value="Genomic_DNA"/>
</dbReference>
<keyword evidence="3" id="KW-0560">Oxidoreductase</keyword>
<dbReference type="Proteomes" id="UP001367508">
    <property type="component" value="Unassembled WGS sequence"/>
</dbReference>
<keyword evidence="6" id="KW-0472">Membrane</keyword>
<feature type="region of interest" description="Disordered" evidence="5">
    <location>
        <begin position="57"/>
        <end position="80"/>
    </location>
</feature>
<dbReference type="GO" id="GO:0016491">
    <property type="term" value="F:oxidoreductase activity"/>
    <property type="evidence" value="ECO:0007669"/>
    <property type="project" value="UniProtKB-KW"/>
</dbReference>
<sequence>MYISSLRKLRFDNCNFILRCGLRIHDYWIRSSLMIGIDNADKMMDGGNDKEKAIRNGERDKKRLKESVRGEEEQEESARMGETVMGFRTDKTDITGCDTNQAHLLTAMILQVKGLAKETMGDGGRVTAPEPKLELEKKPLSRVPHSKPPFTVGQLKKAIPPHCFERSLLYSFSYVVYDLSLAFLLYIATTYFHLLPHPFSLIVWPIYWVLQGCILTGVWVIAHECGHHAFSKYQWVDDLVGLILHSALLVPYFSWKISHRRHHSNTGSLERDEVFVPKSKSKVGWYSKYVNNPPGRAITLLITLTLGWPLYLACNVSGRPYDRFASHYHPYAPIYSDRERRLIYVSDAALFAATYFLCHIVTVKGLAWLICVYGVPLLIVNGFLVTITYLQHTHSTLPHYDSSEWDWLRGALATVDRDYGILNKVFHHITDTHVAHHLFSTMPHYHAMEATNAMKPILGEYYQFDKTPFYKALWREARECLYVEPDEGTSQDGVYWYRNKF</sequence>
<keyword evidence="4" id="KW-0443">Lipid metabolism</keyword>
<keyword evidence="6" id="KW-1133">Transmembrane helix</keyword>
<dbReference type="Pfam" id="PF00487">
    <property type="entry name" value="FA_desaturase"/>
    <property type="match status" value="1"/>
</dbReference>
<reference evidence="8 9" key="1">
    <citation type="submission" date="2024-01" db="EMBL/GenBank/DDBJ databases">
        <title>The genomes of 5 underutilized Papilionoideae crops provide insights into root nodulation and disease resistanc.</title>
        <authorList>
            <person name="Jiang F."/>
        </authorList>
    </citation>
    <scope>NUCLEOTIDE SEQUENCE [LARGE SCALE GENOMIC DNA]</scope>
    <source>
        <strain evidence="8">LVBAO_FW01</strain>
        <tissue evidence="8">Leaves</tissue>
    </source>
</reference>
<keyword evidence="9" id="KW-1185">Reference proteome</keyword>
<evidence type="ECO:0000313" key="9">
    <source>
        <dbReference type="Proteomes" id="UP001367508"/>
    </source>
</evidence>
<comment type="subcellular location">
    <subcellularLocation>
        <location evidence="1">Membrane</location>
    </subcellularLocation>
</comment>
<accession>A0AAN9LWY0</accession>
<evidence type="ECO:0000256" key="2">
    <source>
        <dbReference type="ARBA" id="ARBA00009295"/>
    </source>
</evidence>
<dbReference type="InterPro" id="IPR012171">
    <property type="entry name" value="Fatty_acid_desaturase"/>
</dbReference>
<feature type="transmembrane region" description="Helical" evidence="6">
    <location>
        <begin position="174"/>
        <end position="195"/>
    </location>
</feature>
<feature type="compositionally biased region" description="Basic and acidic residues" evidence="5">
    <location>
        <begin position="57"/>
        <end position="79"/>
    </location>
</feature>
<proteinExistence type="inferred from homology"/>
<feature type="transmembrane region" description="Helical" evidence="6">
    <location>
        <begin position="201"/>
        <end position="223"/>
    </location>
</feature>
<evidence type="ECO:0000256" key="3">
    <source>
        <dbReference type="ARBA" id="ARBA00023002"/>
    </source>
</evidence>
<evidence type="ECO:0000256" key="6">
    <source>
        <dbReference type="SAM" id="Phobius"/>
    </source>
</evidence>
<comment type="similarity">
    <text evidence="2">Belongs to the fatty acid desaturase type 1 family.</text>
</comment>
<dbReference type="PANTHER" id="PTHR32100">
    <property type="entry name" value="OMEGA-6 FATTY ACID DESATURASE, CHLOROPLASTIC"/>
    <property type="match status" value="1"/>
</dbReference>
<evidence type="ECO:0000256" key="4">
    <source>
        <dbReference type="ARBA" id="ARBA00023098"/>
    </source>
</evidence>
<evidence type="ECO:0000256" key="5">
    <source>
        <dbReference type="SAM" id="MobiDB-lite"/>
    </source>
</evidence>
<gene>
    <name evidence="8" type="ORF">VNO77_12059</name>
</gene>
<evidence type="ECO:0000313" key="8">
    <source>
        <dbReference type="EMBL" id="KAK7343376.1"/>
    </source>
</evidence>
<dbReference type="CDD" id="cd03507">
    <property type="entry name" value="Delta12-FADS-like"/>
    <property type="match status" value="1"/>
</dbReference>
<comment type="caution">
    <text evidence="8">The sequence shown here is derived from an EMBL/GenBank/DDBJ whole genome shotgun (WGS) entry which is preliminary data.</text>
</comment>
<evidence type="ECO:0000256" key="1">
    <source>
        <dbReference type="ARBA" id="ARBA00004370"/>
    </source>
</evidence>
<dbReference type="InterPro" id="IPR005804">
    <property type="entry name" value="FA_desaturase_dom"/>
</dbReference>
<keyword evidence="6" id="KW-0812">Transmembrane</keyword>